<evidence type="ECO:0000259" key="1">
    <source>
        <dbReference type="Pfam" id="PF06527"/>
    </source>
</evidence>
<proteinExistence type="predicted"/>
<dbReference type="RefSeq" id="WP_269882873.1">
    <property type="nucleotide sequence ID" value="NZ_JAQAGZ010000011.1"/>
</dbReference>
<sequence>MKPLLNRPQIYTDESVEGYMYRLAQANHREVSELELKYPTLNSEERDQFLVNLINLSRQNFSDANLLYNYRINRLTLPQWKENLYTRFCPKCLDKSAYHRIMWCLTHHTYCVTHLVYLVDCCPRCDTKTTIIDTVKGVCRCEYRLSLSNTESIDIESGFLTNEGEFKLVQSPFLMLKLTPTEQIKAIQRLLYCLLTKTSLEKLELSRKEIDLLAYGYYSDIKMLHFYLNFVRDLLKDWPS</sequence>
<feature type="domain" description="TniQ" evidence="1">
    <location>
        <begin position="7"/>
        <end position="118"/>
    </location>
</feature>
<organism evidence="2 3">
    <name type="scientific">Paenibacillus gyeongsangnamensis</name>
    <dbReference type="NCBI Taxonomy" id="3388067"/>
    <lineage>
        <taxon>Bacteria</taxon>
        <taxon>Bacillati</taxon>
        <taxon>Bacillota</taxon>
        <taxon>Bacilli</taxon>
        <taxon>Bacillales</taxon>
        <taxon>Paenibacillaceae</taxon>
        <taxon>Paenibacillus</taxon>
    </lineage>
</organism>
<dbReference type="Proteomes" id="UP001527882">
    <property type="component" value="Unassembled WGS sequence"/>
</dbReference>
<keyword evidence="3" id="KW-1185">Reference proteome</keyword>
<protein>
    <submittedName>
        <fullName evidence="2">TniQ family protein</fullName>
    </submittedName>
</protein>
<name>A0ABT4QC66_9BACL</name>
<evidence type="ECO:0000313" key="3">
    <source>
        <dbReference type="Proteomes" id="UP001527882"/>
    </source>
</evidence>
<gene>
    <name evidence="2" type="ORF">O9H85_18395</name>
</gene>
<dbReference type="Pfam" id="PF06527">
    <property type="entry name" value="TniQ"/>
    <property type="match status" value="1"/>
</dbReference>
<dbReference type="EMBL" id="JAQAGZ010000011">
    <property type="protein sequence ID" value="MCZ8514357.1"/>
    <property type="molecule type" value="Genomic_DNA"/>
</dbReference>
<dbReference type="InterPro" id="IPR009492">
    <property type="entry name" value="TniQ"/>
</dbReference>
<accession>A0ABT4QC66</accession>
<evidence type="ECO:0000313" key="2">
    <source>
        <dbReference type="EMBL" id="MCZ8514357.1"/>
    </source>
</evidence>
<reference evidence="2 3" key="1">
    <citation type="submission" date="2022-12" db="EMBL/GenBank/DDBJ databases">
        <title>Draft genome sequence of Paenibacillus sp. dW9.</title>
        <authorList>
            <person name="Choi E.-W."/>
            <person name="Kim D.-U."/>
        </authorList>
    </citation>
    <scope>NUCLEOTIDE SEQUENCE [LARGE SCALE GENOMIC DNA]</scope>
    <source>
        <strain evidence="3">dW9</strain>
    </source>
</reference>
<comment type="caution">
    <text evidence="2">The sequence shown here is derived from an EMBL/GenBank/DDBJ whole genome shotgun (WGS) entry which is preliminary data.</text>
</comment>